<dbReference type="InterPro" id="IPR017439">
    <property type="entry name" value="Amidohydrolase"/>
</dbReference>
<dbReference type="FunFam" id="3.30.70.360:FF:000014">
    <property type="entry name" value="N-acyl-L-amino acid amidohydrolase"/>
    <property type="match status" value="1"/>
</dbReference>
<dbReference type="PIRSF" id="PIRSF005962">
    <property type="entry name" value="Pept_M20D_amidohydro"/>
    <property type="match status" value="1"/>
</dbReference>
<name>A0A4R8H356_9FIRM</name>
<dbReference type="GO" id="GO:0016787">
    <property type="term" value="F:hydrolase activity"/>
    <property type="evidence" value="ECO:0007669"/>
    <property type="project" value="UniProtKB-KW"/>
</dbReference>
<dbReference type="SUPFAM" id="SSF55031">
    <property type="entry name" value="Bacterial exopeptidase dimerisation domain"/>
    <property type="match status" value="1"/>
</dbReference>
<sequence length="395" mass="43623">MLKMKEEALKIKEEIIKIRRLIHANPELGFEEWQTSKLVSAYLNSLGLEVQEGIAKTGVVGFLEGNNRNKVLAIRADMDALPIQEQNKFEYKSKNKGKMHACGHDAHTAMVLGVAKLLSKFKAELEGSVKFIFQPNEEQSKIPGGADTMIEEGVLENPRVEAILGIHVNPQIEVGSVGIKEGSIMAATDKFKIIVKGEGGHGAAPHETIDAIIIAADIVQNLQAIVSRRISPVEPVVLTIGKVCGGESYNVIADEIQIEGTVRTVNPEIREQIPMLMEQTIDGVTDIFGGDYRFDYQFGHSVLNNNRELTNLVTEVSKIIIGEEKSIILKNPLMAGEDFASYTKEVPGFFLHLGVKNSERKIYPWHHSKFNLDEEALPIGTAILAQSAIEYFKNV</sequence>
<dbReference type="NCBIfam" id="TIGR01891">
    <property type="entry name" value="amidohydrolases"/>
    <property type="match status" value="1"/>
</dbReference>
<dbReference type="Pfam" id="PF01546">
    <property type="entry name" value="Peptidase_M20"/>
    <property type="match status" value="1"/>
</dbReference>
<dbReference type="GO" id="GO:0046872">
    <property type="term" value="F:metal ion binding"/>
    <property type="evidence" value="ECO:0007669"/>
    <property type="project" value="UniProtKB-KW"/>
</dbReference>
<accession>A0A4R8H356</accession>
<evidence type="ECO:0000256" key="2">
    <source>
        <dbReference type="ARBA" id="ARBA00022801"/>
    </source>
</evidence>
<protein>
    <submittedName>
        <fullName evidence="5">Amidohydrolase</fullName>
    </submittedName>
</protein>
<feature type="binding site" evidence="3">
    <location>
        <position position="102"/>
    </location>
    <ligand>
        <name>Mn(2+)</name>
        <dbReference type="ChEBI" id="CHEBI:29035"/>
        <label>2</label>
    </ligand>
</feature>
<evidence type="ECO:0000256" key="3">
    <source>
        <dbReference type="PIRSR" id="PIRSR005962-1"/>
    </source>
</evidence>
<evidence type="ECO:0000256" key="1">
    <source>
        <dbReference type="ARBA" id="ARBA00006153"/>
    </source>
</evidence>
<dbReference type="RefSeq" id="WP_208324418.1">
    <property type="nucleotide sequence ID" value="NZ_SOEG01000024.1"/>
</dbReference>
<dbReference type="PANTHER" id="PTHR11014">
    <property type="entry name" value="PEPTIDASE M20 FAMILY MEMBER"/>
    <property type="match status" value="1"/>
</dbReference>
<dbReference type="CDD" id="cd03886">
    <property type="entry name" value="M20_Acy1"/>
    <property type="match status" value="1"/>
</dbReference>
<dbReference type="InterPro" id="IPR002933">
    <property type="entry name" value="Peptidase_M20"/>
</dbReference>
<proteinExistence type="inferred from homology"/>
<feature type="domain" description="Peptidase M20 dimerisation" evidence="4">
    <location>
        <begin position="191"/>
        <end position="281"/>
    </location>
</feature>
<feature type="binding site" evidence="3">
    <location>
        <position position="366"/>
    </location>
    <ligand>
        <name>Mn(2+)</name>
        <dbReference type="ChEBI" id="CHEBI:29035"/>
        <label>2</label>
    </ligand>
</feature>
<keyword evidence="3" id="KW-0479">Metal-binding</keyword>
<dbReference type="Proteomes" id="UP000295832">
    <property type="component" value="Unassembled WGS sequence"/>
</dbReference>
<evidence type="ECO:0000259" key="4">
    <source>
        <dbReference type="Pfam" id="PF07687"/>
    </source>
</evidence>
<dbReference type="InterPro" id="IPR036264">
    <property type="entry name" value="Bact_exopeptidase_dim_dom"/>
</dbReference>
<feature type="binding site" evidence="3">
    <location>
        <position position="104"/>
    </location>
    <ligand>
        <name>Mn(2+)</name>
        <dbReference type="ChEBI" id="CHEBI:29035"/>
        <label>2</label>
    </ligand>
</feature>
<gene>
    <name evidence="5" type="ORF">C7959_1245</name>
</gene>
<dbReference type="AlphaFoldDB" id="A0A4R8H356"/>
<dbReference type="PANTHER" id="PTHR11014:SF63">
    <property type="entry name" value="METALLOPEPTIDASE, PUTATIVE (AFU_ORTHOLOGUE AFUA_6G09600)-RELATED"/>
    <property type="match status" value="1"/>
</dbReference>
<organism evidence="5 6">
    <name type="scientific">Orenia marismortui</name>
    <dbReference type="NCBI Taxonomy" id="46469"/>
    <lineage>
        <taxon>Bacteria</taxon>
        <taxon>Bacillati</taxon>
        <taxon>Bacillota</taxon>
        <taxon>Clostridia</taxon>
        <taxon>Halanaerobiales</taxon>
        <taxon>Halobacteroidaceae</taxon>
        <taxon>Orenia</taxon>
    </lineage>
</organism>
<feature type="binding site" evidence="3">
    <location>
        <position position="167"/>
    </location>
    <ligand>
        <name>Mn(2+)</name>
        <dbReference type="ChEBI" id="CHEBI:29035"/>
        <label>2</label>
    </ligand>
</feature>
<dbReference type="Gene3D" id="3.40.630.10">
    <property type="entry name" value="Zn peptidases"/>
    <property type="match status" value="1"/>
</dbReference>
<reference evidence="5 6" key="1">
    <citation type="submission" date="2019-03" db="EMBL/GenBank/DDBJ databases">
        <title>Subsurface microbial communities from deep shales in Ohio and West Virginia, USA.</title>
        <authorList>
            <person name="Wrighton K."/>
        </authorList>
    </citation>
    <scope>NUCLEOTIDE SEQUENCE [LARGE SCALE GENOMIC DNA]</scope>
    <source>
        <strain evidence="5 6">MSL 6dP</strain>
    </source>
</reference>
<dbReference type="EMBL" id="SOEG01000024">
    <property type="protein sequence ID" value="TDX48897.1"/>
    <property type="molecule type" value="Genomic_DNA"/>
</dbReference>
<dbReference type="InterPro" id="IPR011650">
    <property type="entry name" value="Peptidase_M20_dimer"/>
</dbReference>
<comment type="similarity">
    <text evidence="1">Belongs to the peptidase M20 family.</text>
</comment>
<evidence type="ECO:0000313" key="5">
    <source>
        <dbReference type="EMBL" id="TDX48897.1"/>
    </source>
</evidence>
<dbReference type="Gene3D" id="3.30.70.360">
    <property type="match status" value="1"/>
</dbReference>
<comment type="cofactor">
    <cofactor evidence="3">
        <name>Mn(2+)</name>
        <dbReference type="ChEBI" id="CHEBI:29035"/>
    </cofactor>
    <text evidence="3">The Mn(2+) ion enhances activity.</text>
</comment>
<keyword evidence="2 5" id="KW-0378">Hydrolase</keyword>
<comment type="caution">
    <text evidence="5">The sequence shown here is derived from an EMBL/GenBank/DDBJ whole genome shotgun (WGS) entry which is preliminary data.</text>
</comment>
<feature type="binding site" evidence="3">
    <location>
        <position position="138"/>
    </location>
    <ligand>
        <name>Mn(2+)</name>
        <dbReference type="ChEBI" id="CHEBI:29035"/>
        <label>2</label>
    </ligand>
</feature>
<keyword evidence="3" id="KW-0464">Manganese</keyword>
<evidence type="ECO:0000313" key="6">
    <source>
        <dbReference type="Proteomes" id="UP000295832"/>
    </source>
</evidence>
<dbReference type="STRING" id="926561.GCA_000379025_02082"/>
<keyword evidence="6" id="KW-1185">Reference proteome</keyword>
<dbReference type="SUPFAM" id="SSF53187">
    <property type="entry name" value="Zn-dependent exopeptidases"/>
    <property type="match status" value="1"/>
</dbReference>
<dbReference type="Pfam" id="PF07687">
    <property type="entry name" value="M20_dimer"/>
    <property type="match status" value="1"/>
</dbReference>